<dbReference type="AlphaFoldDB" id="A0A6B3N7K9"/>
<dbReference type="InterPro" id="IPR036388">
    <property type="entry name" value="WH-like_DNA-bd_sf"/>
</dbReference>
<comment type="caution">
    <text evidence="1">The sequence shown here is derived from an EMBL/GenBank/DDBJ whole genome shotgun (WGS) entry which is preliminary data.</text>
</comment>
<gene>
    <name evidence="1" type="ORF">F6J89_18790</name>
</gene>
<dbReference type="SUPFAM" id="SSF88659">
    <property type="entry name" value="Sigma3 and sigma4 domains of RNA polymerase sigma factors"/>
    <property type="match status" value="1"/>
</dbReference>
<feature type="non-terminal residue" evidence="1">
    <location>
        <position position="1"/>
    </location>
</feature>
<name>A0A6B3N7K9_9CYAN</name>
<protein>
    <recommendedName>
        <fullName evidence="2">Sigma-70 family RNA polymerase sigma factor</fullName>
    </recommendedName>
</protein>
<reference evidence="1" key="1">
    <citation type="submission" date="2019-11" db="EMBL/GenBank/DDBJ databases">
        <title>Genomic insights into an expanded diversity of filamentous marine cyanobacteria reveals the extraordinary biosynthetic potential of Moorea and Okeania.</title>
        <authorList>
            <person name="Ferreira Leao T."/>
            <person name="Wang M."/>
            <person name="Moss N."/>
            <person name="Da Silva R."/>
            <person name="Sanders J."/>
            <person name="Nurk S."/>
            <person name="Gurevich A."/>
            <person name="Humphrey G."/>
            <person name="Reher R."/>
            <person name="Zhu Q."/>
            <person name="Belda-Ferre P."/>
            <person name="Glukhov E."/>
            <person name="Rex R."/>
            <person name="Dorrestein P.C."/>
            <person name="Knight R."/>
            <person name="Pevzner P."/>
            <person name="Gerwick W.H."/>
            <person name="Gerwick L."/>
        </authorList>
    </citation>
    <scope>NUCLEOTIDE SEQUENCE</scope>
    <source>
        <strain evidence="1">SIO1C4</strain>
    </source>
</reference>
<dbReference type="GO" id="GO:0006352">
    <property type="term" value="P:DNA-templated transcription initiation"/>
    <property type="evidence" value="ECO:0007669"/>
    <property type="project" value="InterPro"/>
</dbReference>
<dbReference type="InterPro" id="IPR013325">
    <property type="entry name" value="RNA_pol_sigma_r2"/>
</dbReference>
<accession>A0A6B3N7K9</accession>
<dbReference type="InterPro" id="IPR013324">
    <property type="entry name" value="RNA_pol_sigma_r3/r4-like"/>
</dbReference>
<dbReference type="Gene3D" id="1.10.1740.10">
    <property type="match status" value="1"/>
</dbReference>
<dbReference type="Gene3D" id="1.10.10.10">
    <property type="entry name" value="Winged helix-like DNA-binding domain superfamily/Winged helix DNA-binding domain"/>
    <property type="match status" value="1"/>
</dbReference>
<dbReference type="SUPFAM" id="SSF88946">
    <property type="entry name" value="Sigma2 domain of RNA polymerase sigma factors"/>
    <property type="match status" value="1"/>
</dbReference>
<dbReference type="EMBL" id="JAAHFQ010000397">
    <property type="protein sequence ID" value="NER29606.1"/>
    <property type="molecule type" value="Genomic_DNA"/>
</dbReference>
<evidence type="ECO:0008006" key="2">
    <source>
        <dbReference type="Google" id="ProtNLM"/>
    </source>
</evidence>
<proteinExistence type="predicted"/>
<evidence type="ECO:0000313" key="1">
    <source>
        <dbReference type="EMBL" id="NER29606.1"/>
    </source>
</evidence>
<sequence length="217" mass="24685">LSRVIKQFGTKFSKTGDHYSVETVAQEILHETIETALTKAEEFDINRSPRAWLLGIAAYKVKGWQRDQTRESDRVRPISELPQVYRIKRQLSSKNLSEEEILGLLYQSSELSNSEGQVMLDYLLSLVEKSDRQILRLVFIEGLNGKYLAAALGITEGAAYTKKHRVIACFWSHKNSTQKLLASPGNAGFISTRSWERTPVFAVPKARLPVVSWYLRI</sequence>
<dbReference type="GO" id="GO:0003700">
    <property type="term" value="F:DNA-binding transcription factor activity"/>
    <property type="evidence" value="ECO:0007669"/>
    <property type="project" value="InterPro"/>
</dbReference>
<organism evidence="1">
    <name type="scientific">Symploca sp. SIO1C4</name>
    <dbReference type="NCBI Taxonomy" id="2607765"/>
    <lineage>
        <taxon>Bacteria</taxon>
        <taxon>Bacillati</taxon>
        <taxon>Cyanobacteriota</taxon>
        <taxon>Cyanophyceae</taxon>
        <taxon>Coleofasciculales</taxon>
        <taxon>Coleofasciculaceae</taxon>
        <taxon>Symploca</taxon>
    </lineage>
</organism>